<dbReference type="InterPro" id="IPR050295">
    <property type="entry name" value="Plant_2OG-oxidoreductases"/>
</dbReference>
<evidence type="ECO:0000256" key="3">
    <source>
        <dbReference type="ARBA" id="ARBA00023004"/>
    </source>
</evidence>
<feature type="domain" description="Non-haem dioxygenase N-terminal" evidence="4">
    <location>
        <begin position="61"/>
        <end position="169"/>
    </location>
</feature>
<dbReference type="Pfam" id="PF14226">
    <property type="entry name" value="DIOX_N"/>
    <property type="match status" value="1"/>
</dbReference>
<keyword evidence="1" id="KW-0479">Metal-binding</keyword>
<keyword evidence="2" id="KW-0847">Vitamin C</keyword>
<evidence type="ECO:0000313" key="6">
    <source>
        <dbReference type="Proteomes" id="UP000237347"/>
    </source>
</evidence>
<name>A0AAW0KGA7_QUESU</name>
<reference evidence="5 6" key="1">
    <citation type="journal article" date="2018" name="Sci. Data">
        <title>The draft genome sequence of cork oak.</title>
        <authorList>
            <person name="Ramos A.M."/>
            <person name="Usie A."/>
            <person name="Barbosa P."/>
            <person name="Barros P.M."/>
            <person name="Capote T."/>
            <person name="Chaves I."/>
            <person name="Simoes F."/>
            <person name="Abreu I."/>
            <person name="Carrasquinho I."/>
            <person name="Faro C."/>
            <person name="Guimaraes J.B."/>
            <person name="Mendonca D."/>
            <person name="Nobrega F."/>
            <person name="Rodrigues L."/>
            <person name="Saibo N.J.M."/>
            <person name="Varela M.C."/>
            <person name="Egas C."/>
            <person name="Matos J."/>
            <person name="Miguel C.M."/>
            <person name="Oliveira M.M."/>
            <person name="Ricardo C.P."/>
            <person name="Goncalves S."/>
        </authorList>
    </citation>
    <scope>NUCLEOTIDE SEQUENCE [LARGE SCALE GENOMIC DNA]</scope>
    <source>
        <strain evidence="6">cv. HL8</strain>
    </source>
</reference>
<protein>
    <submittedName>
        <fullName evidence="5">Protein srg1</fullName>
    </submittedName>
</protein>
<evidence type="ECO:0000256" key="2">
    <source>
        <dbReference type="ARBA" id="ARBA00022896"/>
    </source>
</evidence>
<dbReference type="AlphaFoldDB" id="A0AAW0KGA7"/>
<dbReference type="GO" id="GO:0031418">
    <property type="term" value="F:L-ascorbic acid binding"/>
    <property type="evidence" value="ECO:0007669"/>
    <property type="project" value="UniProtKB-KW"/>
</dbReference>
<dbReference type="SUPFAM" id="SSF51197">
    <property type="entry name" value="Clavaminate synthase-like"/>
    <property type="match status" value="1"/>
</dbReference>
<gene>
    <name evidence="5" type="primary">SRG1_4</name>
    <name evidence="5" type="ORF">CFP56_019633</name>
</gene>
<evidence type="ECO:0000259" key="4">
    <source>
        <dbReference type="Pfam" id="PF14226"/>
    </source>
</evidence>
<proteinExistence type="predicted"/>
<organism evidence="5 6">
    <name type="scientific">Quercus suber</name>
    <name type="common">Cork oak</name>
    <dbReference type="NCBI Taxonomy" id="58331"/>
    <lineage>
        <taxon>Eukaryota</taxon>
        <taxon>Viridiplantae</taxon>
        <taxon>Streptophyta</taxon>
        <taxon>Embryophyta</taxon>
        <taxon>Tracheophyta</taxon>
        <taxon>Spermatophyta</taxon>
        <taxon>Magnoliopsida</taxon>
        <taxon>eudicotyledons</taxon>
        <taxon>Gunneridae</taxon>
        <taxon>Pentapetalae</taxon>
        <taxon>rosids</taxon>
        <taxon>fabids</taxon>
        <taxon>Fagales</taxon>
        <taxon>Fagaceae</taxon>
        <taxon>Quercus</taxon>
    </lineage>
</organism>
<dbReference type="InterPro" id="IPR027443">
    <property type="entry name" value="IPNS-like_sf"/>
</dbReference>
<keyword evidence="3" id="KW-0408">Iron</keyword>
<dbReference type="EMBL" id="PKMF04000306">
    <property type="protein sequence ID" value="KAK7838460.1"/>
    <property type="molecule type" value="Genomic_DNA"/>
</dbReference>
<dbReference type="Gene3D" id="2.60.120.330">
    <property type="entry name" value="B-lactam Antibiotic, Isopenicillin N Synthase, Chain"/>
    <property type="match status" value="1"/>
</dbReference>
<comment type="caution">
    <text evidence="5">The sequence shown here is derived from an EMBL/GenBank/DDBJ whole genome shotgun (WGS) entry which is preliminary data.</text>
</comment>
<evidence type="ECO:0000313" key="5">
    <source>
        <dbReference type="EMBL" id="KAK7838460.1"/>
    </source>
</evidence>
<keyword evidence="6" id="KW-1185">Reference proteome</keyword>
<sequence length="212" mass="24520">MEQVSFDDMQMKTTSINKNQELVKLENIKCKSSYSSTLQDSRGALSQFLVFISDTTSLSQVPVIDMQRLFSAEFMDTELEKLHYASKEWGFFLLINHGVSISLVEKVKVGIQKLFNLPMEEKKKIWQLPGDIEGFGQAFVVSEEQKLDWGDMFYMVTRPINLRKPHLFPKIPLPFKDNLDAYSAELQDLAIKILELMAKALRMEHNDMRSLF</sequence>
<dbReference type="PANTHER" id="PTHR47991">
    <property type="entry name" value="OXOGLUTARATE/IRON-DEPENDENT DIOXYGENASE"/>
    <property type="match status" value="1"/>
</dbReference>
<dbReference type="Proteomes" id="UP000237347">
    <property type="component" value="Unassembled WGS sequence"/>
</dbReference>
<evidence type="ECO:0000256" key="1">
    <source>
        <dbReference type="ARBA" id="ARBA00022723"/>
    </source>
</evidence>
<accession>A0AAW0KGA7</accession>
<dbReference type="GO" id="GO:0046872">
    <property type="term" value="F:metal ion binding"/>
    <property type="evidence" value="ECO:0007669"/>
    <property type="project" value="UniProtKB-KW"/>
</dbReference>
<dbReference type="InterPro" id="IPR026992">
    <property type="entry name" value="DIOX_N"/>
</dbReference>